<proteinExistence type="predicted"/>
<dbReference type="RefSeq" id="WP_020428264.1">
    <property type="nucleotide sequence ID" value="NZ_AGBD01000599.1"/>
</dbReference>
<gene>
    <name evidence="1" type="ORF">PRIO_2004</name>
</gene>
<name>A0A0E3WGZ8_9BACL</name>
<organism evidence="1 2">
    <name type="scientific">Paenibacillus riograndensis SBR5</name>
    <dbReference type="NCBI Taxonomy" id="1073571"/>
    <lineage>
        <taxon>Bacteria</taxon>
        <taxon>Bacillati</taxon>
        <taxon>Bacillota</taxon>
        <taxon>Bacilli</taxon>
        <taxon>Bacillales</taxon>
        <taxon>Paenibacillaceae</taxon>
        <taxon>Paenibacillus</taxon>
        <taxon>Paenibacillus sonchi group</taxon>
    </lineage>
</organism>
<dbReference type="AlphaFoldDB" id="A0A0E3WGZ8"/>
<dbReference type="PATRIC" id="fig|1073571.4.peg.2104"/>
<accession>A0A0E3WGZ8</accession>
<evidence type="ECO:0000313" key="2">
    <source>
        <dbReference type="Proteomes" id="UP000033163"/>
    </source>
</evidence>
<sequence length="108" mass="12331">MSYEVHITRADHWSNSAEKPITLKDAQNYFATKTDFEYRPELLQQTPFGSMAMGGDFFIWKSEGMKVPFRYQEGRITVSGADDFAIGRMKEAAHELKAIVQGDEGEIY</sequence>
<dbReference type="Proteomes" id="UP000033163">
    <property type="component" value="Chromosome I"/>
</dbReference>
<dbReference type="HOGENOM" id="CLU_2274598_0_0_9"/>
<reference evidence="2" key="1">
    <citation type="submission" date="2015-03" db="EMBL/GenBank/DDBJ databases">
        <authorList>
            <person name="Wibberg D."/>
        </authorList>
    </citation>
    <scope>NUCLEOTIDE SEQUENCE [LARGE SCALE GENOMIC DNA]</scope>
</reference>
<dbReference type="KEGG" id="pri:PRIO_2004"/>
<evidence type="ECO:0000313" key="1">
    <source>
        <dbReference type="EMBL" id="CQR54413.1"/>
    </source>
</evidence>
<protein>
    <submittedName>
        <fullName evidence="1">Uncharacterized protein</fullName>
    </submittedName>
</protein>
<dbReference type="EMBL" id="LN831776">
    <property type="protein sequence ID" value="CQR54413.1"/>
    <property type="molecule type" value="Genomic_DNA"/>
</dbReference>